<keyword evidence="6 7" id="KW-0234">DNA repair</keyword>
<keyword evidence="5 7" id="KW-0378">Hydrolase</keyword>
<comment type="caution">
    <text evidence="9">The sequence shown here is derived from an EMBL/GenBank/DDBJ whole genome shotgun (WGS) entry which is preliminary data.</text>
</comment>
<keyword evidence="10" id="KW-1185">Reference proteome</keyword>
<protein>
    <recommendedName>
        <fullName evidence="7">DNA mismatch repair protein MutH</fullName>
    </recommendedName>
    <alternativeName>
        <fullName evidence="7">Methyl-directed mismatch repair protein</fullName>
    </alternativeName>
</protein>
<dbReference type="GO" id="GO:0006298">
    <property type="term" value="P:mismatch repair"/>
    <property type="evidence" value="ECO:0007669"/>
    <property type="project" value="UniProtKB-UniRule"/>
</dbReference>
<dbReference type="InterPro" id="IPR011337">
    <property type="entry name" value="DNA_rep_MutH/RE_typeII_Sau3AI"/>
</dbReference>
<evidence type="ECO:0000259" key="8">
    <source>
        <dbReference type="SMART" id="SM00927"/>
    </source>
</evidence>
<evidence type="ECO:0000313" key="10">
    <source>
        <dbReference type="Proteomes" id="UP000054742"/>
    </source>
</evidence>
<dbReference type="GO" id="GO:0004519">
    <property type="term" value="F:endonuclease activity"/>
    <property type="evidence" value="ECO:0007669"/>
    <property type="project" value="UniProtKB-UniRule"/>
</dbReference>
<reference evidence="9 10" key="1">
    <citation type="submission" date="2015-11" db="EMBL/GenBank/DDBJ databases">
        <title>Genomic analysis of 38 Legionella species identifies large and diverse effector repertoires.</title>
        <authorList>
            <person name="Burstein D."/>
            <person name="Amaro F."/>
            <person name="Zusman T."/>
            <person name="Lifshitz Z."/>
            <person name="Cohen O."/>
            <person name="Gilbert J.A."/>
            <person name="Pupko T."/>
            <person name="Shuman H.A."/>
            <person name="Segal G."/>
        </authorList>
    </citation>
    <scope>NUCLEOTIDE SEQUENCE [LARGE SCALE GENOMIC DNA]</scope>
    <source>
        <strain evidence="9 10">ATCC 43878</strain>
    </source>
</reference>
<dbReference type="NCBIfam" id="NF003458">
    <property type="entry name" value="PRK05070.1"/>
    <property type="match status" value="1"/>
</dbReference>
<keyword evidence="4 7" id="KW-0227">DNA damage</keyword>
<dbReference type="GO" id="GO:0005737">
    <property type="term" value="C:cytoplasm"/>
    <property type="evidence" value="ECO:0007669"/>
    <property type="project" value="UniProtKB-SubCell"/>
</dbReference>
<sequence length="225" mass="25375">MAQLLPKKQLKNESELLERCAIIEGLSFLQLAALLQINIPENSKRKGWTGLAIELALGTTAGTKSLPDFSDLGIELKTLPLNNHGKSAESTFVTSIPLLTIHQQQWLTSQCYAKLKRVLWIPIEGAREIPFEQRRIGRGFLWSPSEADERILANDWQELVFMISSGRLEEINAKFGQYLQVRPKAANAKSLCYGFDEEGNKVLTLPRGFYLRSNFTTQIMHSSKV</sequence>
<evidence type="ECO:0000313" key="9">
    <source>
        <dbReference type="EMBL" id="KTC86813.1"/>
    </source>
</evidence>
<comment type="subcellular location">
    <subcellularLocation>
        <location evidence="7">Cytoplasm</location>
    </subcellularLocation>
</comment>
<dbReference type="InterPro" id="IPR004230">
    <property type="entry name" value="DNA_mismatch_repair_MutH"/>
</dbReference>
<dbReference type="NCBIfam" id="TIGR02248">
    <property type="entry name" value="mutH_TIGR"/>
    <property type="match status" value="1"/>
</dbReference>
<dbReference type="RefSeq" id="WP_058440833.1">
    <property type="nucleotide sequence ID" value="NZ_CAAAHU010000022.1"/>
</dbReference>
<evidence type="ECO:0000256" key="7">
    <source>
        <dbReference type="HAMAP-Rule" id="MF_00759"/>
    </source>
</evidence>
<dbReference type="CDD" id="cd00583">
    <property type="entry name" value="MutH-like"/>
    <property type="match status" value="1"/>
</dbReference>
<keyword evidence="2 7" id="KW-0540">Nuclease</keyword>
<evidence type="ECO:0000256" key="2">
    <source>
        <dbReference type="ARBA" id="ARBA00022722"/>
    </source>
</evidence>
<proteinExistence type="inferred from homology"/>
<dbReference type="InterPro" id="IPR037057">
    <property type="entry name" value="DNA_rep_MutH/T2_RE_sf"/>
</dbReference>
<dbReference type="OrthoDB" id="5634909at2"/>
<evidence type="ECO:0000256" key="1">
    <source>
        <dbReference type="ARBA" id="ARBA00022490"/>
    </source>
</evidence>
<keyword evidence="3 7" id="KW-0255">Endonuclease</keyword>
<accession>A0A0W0SUC6</accession>
<gene>
    <name evidence="7 9" type="primary">mutH</name>
    <name evidence="9" type="ORF">Lbru_0754</name>
</gene>
<dbReference type="Proteomes" id="UP000054742">
    <property type="component" value="Unassembled WGS sequence"/>
</dbReference>
<dbReference type="InterPro" id="IPR011335">
    <property type="entry name" value="Restrct_endonuc-II-like"/>
</dbReference>
<dbReference type="EMBL" id="LNXV01000004">
    <property type="protein sequence ID" value="KTC86813.1"/>
    <property type="molecule type" value="Genomic_DNA"/>
</dbReference>
<comment type="function">
    <text evidence="7">Sequence-specific endonuclease that cleaves unmethylated GATC sequences. It is involved in DNA mismatch repair.</text>
</comment>
<dbReference type="SMART" id="SM00927">
    <property type="entry name" value="MutH"/>
    <property type="match status" value="1"/>
</dbReference>
<evidence type="ECO:0000256" key="6">
    <source>
        <dbReference type="ARBA" id="ARBA00023204"/>
    </source>
</evidence>
<dbReference type="SUPFAM" id="SSF52980">
    <property type="entry name" value="Restriction endonuclease-like"/>
    <property type="match status" value="1"/>
</dbReference>
<organism evidence="9 10">
    <name type="scientific">Legionella brunensis</name>
    <dbReference type="NCBI Taxonomy" id="29422"/>
    <lineage>
        <taxon>Bacteria</taxon>
        <taxon>Pseudomonadati</taxon>
        <taxon>Pseudomonadota</taxon>
        <taxon>Gammaproteobacteria</taxon>
        <taxon>Legionellales</taxon>
        <taxon>Legionellaceae</taxon>
        <taxon>Legionella</taxon>
    </lineage>
</organism>
<dbReference type="Pfam" id="PF02976">
    <property type="entry name" value="MutH"/>
    <property type="match status" value="1"/>
</dbReference>
<dbReference type="GO" id="GO:0006304">
    <property type="term" value="P:DNA modification"/>
    <property type="evidence" value="ECO:0007669"/>
    <property type="project" value="InterPro"/>
</dbReference>
<comment type="similarity">
    <text evidence="7">Belongs to the MutH family.</text>
</comment>
<evidence type="ECO:0000256" key="4">
    <source>
        <dbReference type="ARBA" id="ARBA00022763"/>
    </source>
</evidence>
<dbReference type="HAMAP" id="MF_00759">
    <property type="entry name" value="MutH"/>
    <property type="match status" value="1"/>
</dbReference>
<dbReference type="AlphaFoldDB" id="A0A0W0SUC6"/>
<dbReference type="PATRIC" id="fig|29422.6.peg.789"/>
<dbReference type="Gene3D" id="3.40.600.10">
    <property type="entry name" value="DNA mismatch repair MutH/Restriction endonuclease, type II"/>
    <property type="match status" value="1"/>
</dbReference>
<name>A0A0W0SUC6_9GAMM</name>
<keyword evidence="1 7" id="KW-0963">Cytoplasm</keyword>
<dbReference type="GO" id="GO:0016787">
    <property type="term" value="F:hydrolase activity"/>
    <property type="evidence" value="ECO:0007669"/>
    <property type="project" value="UniProtKB-KW"/>
</dbReference>
<evidence type="ECO:0000256" key="3">
    <source>
        <dbReference type="ARBA" id="ARBA00022759"/>
    </source>
</evidence>
<feature type="domain" description="DNA mismatch repair MutH/Type II restriction enzyme Sau3AI" evidence="8">
    <location>
        <begin position="57"/>
        <end position="155"/>
    </location>
</feature>
<dbReference type="STRING" id="29422.Lbru_0754"/>
<evidence type="ECO:0000256" key="5">
    <source>
        <dbReference type="ARBA" id="ARBA00022801"/>
    </source>
</evidence>
<dbReference type="GO" id="GO:0003677">
    <property type="term" value="F:DNA binding"/>
    <property type="evidence" value="ECO:0007669"/>
    <property type="project" value="InterPro"/>
</dbReference>